<dbReference type="EMBL" id="DAARKM010000007">
    <property type="protein sequence ID" value="HAE2798425.1"/>
    <property type="molecule type" value="Genomic_DNA"/>
</dbReference>
<reference evidence="1" key="2">
    <citation type="submission" date="2018-07" db="EMBL/GenBank/DDBJ databases">
        <authorList>
            <consortium name="NCBI Pathogen Detection Project"/>
        </authorList>
    </citation>
    <scope>NUCLEOTIDE SEQUENCE</scope>
    <source>
        <strain evidence="1">ID103472</strain>
    </source>
</reference>
<gene>
    <name evidence="1" type="ORF">G3372_001113</name>
</gene>
<organism evidence="1">
    <name type="scientific">Salmonella enterica subsp. enterica serovar Heidelberg</name>
    <dbReference type="NCBI Taxonomy" id="611"/>
    <lineage>
        <taxon>Bacteria</taxon>
        <taxon>Pseudomonadati</taxon>
        <taxon>Pseudomonadota</taxon>
        <taxon>Gammaproteobacteria</taxon>
        <taxon>Enterobacterales</taxon>
        <taxon>Enterobacteriaceae</taxon>
        <taxon>Salmonella</taxon>
    </lineage>
</organism>
<sequence length="111" mass="13118">YHCAAYICYKFNTLINGRKNDAPKYNRLRWHIAMLYPWVVFGKVETPDPSSKKITAYCDKVLKTLLNEEYIENFKTCQRIIDSIEMPTDDQIKRGKYTSELKEAAEKFLNK</sequence>
<comment type="caution">
    <text evidence="1">The sequence shown here is derived from an EMBL/GenBank/DDBJ whole genome shotgun (WGS) entry which is preliminary data.</text>
</comment>
<name>A0A728NYF4_SALET</name>
<feature type="non-terminal residue" evidence="1">
    <location>
        <position position="1"/>
    </location>
</feature>
<proteinExistence type="predicted"/>
<evidence type="ECO:0000313" key="1">
    <source>
        <dbReference type="EMBL" id="HAE2798425.1"/>
    </source>
</evidence>
<protein>
    <submittedName>
        <fullName evidence="1">Abortive phage infection protein</fullName>
    </submittedName>
</protein>
<reference evidence="1" key="1">
    <citation type="journal article" date="2018" name="Genome Biol.">
        <title>SKESA: strategic k-mer extension for scrupulous assemblies.</title>
        <authorList>
            <person name="Souvorov A."/>
            <person name="Agarwala R."/>
            <person name="Lipman D.J."/>
        </authorList>
    </citation>
    <scope>NUCLEOTIDE SEQUENCE</scope>
    <source>
        <strain evidence="1">ID103472</strain>
    </source>
</reference>
<accession>A0A728NYF4</accession>
<dbReference type="AlphaFoldDB" id="A0A728NYF4"/>